<accession>A0AAV7VFI7</accession>
<feature type="compositionally biased region" description="Basic residues" evidence="1">
    <location>
        <begin position="100"/>
        <end position="112"/>
    </location>
</feature>
<feature type="region of interest" description="Disordered" evidence="1">
    <location>
        <begin position="98"/>
        <end position="131"/>
    </location>
</feature>
<dbReference type="EMBL" id="JANPWB010000003">
    <property type="protein sequence ID" value="KAJ1198932.1"/>
    <property type="molecule type" value="Genomic_DNA"/>
</dbReference>
<comment type="caution">
    <text evidence="2">The sequence shown here is derived from an EMBL/GenBank/DDBJ whole genome shotgun (WGS) entry which is preliminary data.</text>
</comment>
<organism evidence="2 3">
    <name type="scientific">Pleurodeles waltl</name>
    <name type="common">Iberian ribbed newt</name>
    <dbReference type="NCBI Taxonomy" id="8319"/>
    <lineage>
        <taxon>Eukaryota</taxon>
        <taxon>Metazoa</taxon>
        <taxon>Chordata</taxon>
        <taxon>Craniata</taxon>
        <taxon>Vertebrata</taxon>
        <taxon>Euteleostomi</taxon>
        <taxon>Amphibia</taxon>
        <taxon>Batrachia</taxon>
        <taxon>Caudata</taxon>
        <taxon>Salamandroidea</taxon>
        <taxon>Salamandridae</taxon>
        <taxon>Pleurodelinae</taxon>
        <taxon>Pleurodeles</taxon>
    </lineage>
</organism>
<dbReference type="AlphaFoldDB" id="A0AAV7VFI7"/>
<proteinExistence type="predicted"/>
<protein>
    <submittedName>
        <fullName evidence="2">Uncharacterized protein</fullName>
    </submittedName>
</protein>
<evidence type="ECO:0000313" key="3">
    <source>
        <dbReference type="Proteomes" id="UP001066276"/>
    </source>
</evidence>
<reference evidence="2" key="1">
    <citation type="journal article" date="2022" name="bioRxiv">
        <title>Sequencing and chromosome-scale assembly of the giantPleurodeles waltlgenome.</title>
        <authorList>
            <person name="Brown T."/>
            <person name="Elewa A."/>
            <person name="Iarovenko S."/>
            <person name="Subramanian E."/>
            <person name="Araus A.J."/>
            <person name="Petzold A."/>
            <person name="Susuki M."/>
            <person name="Suzuki K.-i.T."/>
            <person name="Hayashi T."/>
            <person name="Toyoda A."/>
            <person name="Oliveira C."/>
            <person name="Osipova E."/>
            <person name="Leigh N.D."/>
            <person name="Simon A."/>
            <person name="Yun M.H."/>
        </authorList>
    </citation>
    <scope>NUCLEOTIDE SEQUENCE</scope>
    <source>
        <strain evidence="2">20211129_DDA</strain>
        <tissue evidence="2">Liver</tissue>
    </source>
</reference>
<gene>
    <name evidence="2" type="ORF">NDU88_002770</name>
</gene>
<dbReference type="Proteomes" id="UP001066276">
    <property type="component" value="Chromosome 2_1"/>
</dbReference>
<keyword evidence="3" id="KW-1185">Reference proteome</keyword>
<evidence type="ECO:0000256" key="1">
    <source>
        <dbReference type="SAM" id="MobiDB-lite"/>
    </source>
</evidence>
<name>A0AAV7VFI7_PLEWA</name>
<sequence>MVLHLLWPAGPATPSKHQALVAVVAGSLTSHVGFPATAPPPARAVTLIPGGVRFFTADAVRPSPALRGREGQALASVPLHTAACPHWIEHLFPSPMQAARPRHQLRRPHRAPLRLQASPSLRPAVPQEPGP</sequence>
<evidence type="ECO:0000313" key="2">
    <source>
        <dbReference type="EMBL" id="KAJ1198932.1"/>
    </source>
</evidence>